<evidence type="ECO:0008006" key="3">
    <source>
        <dbReference type="Google" id="ProtNLM"/>
    </source>
</evidence>
<dbReference type="PANTHER" id="PTHR20883:SF48">
    <property type="entry name" value="ECTOINE DIOXYGENASE"/>
    <property type="match status" value="1"/>
</dbReference>
<sequence length="268" mass="30746">MLTAKQRFLMDTYGYVVIPDVVEADLIERTRLAMDRMDAELPTAEHSENYPDGKPRKLTGTPYFSKFGPCIEYDPVFLEMAMHPKVLAYAEEIVGGRVRYEEQECSINRRNPNEHQTDIQSYGWHRGISPDFSRYAVEGRSHYLWIKAIVFLTDIGPDDGGTSVIPGTHRAATDREFISQLEPWMVHQVQGKAGSVLLFTESLIHSVTPIRSDNIRYIMITGYVPPFMREYDPPSNPSEAFLAHLNESERTFLTGDQSRRARYDFGRM</sequence>
<name>A0A328U2G0_9BACL</name>
<dbReference type="RefSeq" id="WP_112879976.1">
    <property type="nucleotide sequence ID" value="NZ_QLUW01000001.1"/>
</dbReference>
<comment type="caution">
    <text evidence="1">The sequence shown here is derived from an EMBL/GenBank/DDBJ whole genome shotgun (WGS) entry which is preliminary data.</text>
</comment>
<gene>
    <name evidence="1" type="ORF">DL346_00260</name>
</gene>
<dbReference type="SUPFAM" id="SSF51197">
    <property type="entry name" value="Clavaminate synthase-like"/>
    <property type="match status" value="1"/>
</dbReference>
<organism evidence="1 2">
    <name type="scientific">Paenibacillus montanisoli</name>
    <dbReference type="NCBI Taxonomy" id="2081970"/>
    <lineage>
        <taxon>Bacteria</taxon>
        <taxon>Bacillati</taxon>
        <taxon>Bacillota</taxon>
        <taxon>Bacilli</taxon>
        <taxon>Bacillales</taxon>
        <taxon>Paenibacillaceae</taxon>
        <taxon>Paenibacillus</taxon>
    </lineage>
</organism>
<evidence type="ECO:0000313" key="1">
    <source>
        <dbReference type="EMBL" id="RAP76978.1"/>
    </source>
</evidence>
<dbReference type="Gene3D" id="2.60.120.620">
    <property type="entry name" value="q2cbj1_9rhob like domain"/>
    <property type="match status" value="1"/>
</dbReference>
<proteinExistence type="predicted"/>
<dbReference type="PANTHER" id="PTHR20883">
    <property type="entry name" value="PHYTANOYL-COA DIOXYGENASE DOMAIN CONTAINING 1"/>
    <property type="match status" value="1"/>
</dbReference>
<accession>A0A328U2G0</accession>
<dbReference type="EMBL" id="QLUW01000001">
    <property type="protein sequence ID" value="RAP76978.1"/>
    <property type="molecule type" value="Genomic_DNA"/>
</dbReference>
<dbReference type="Proteomes" id="UP000249260">
    <property type="component" value="Unassembled WGS sequence"/>
</dbReference>
<reference evidence="1 2" key="1">
    <citation type="submission" date="2018-06" db="EMBL/GenBank/DDBJ databases">
        <title>Paenibacillus montanisoli sp. nov., isolated from mountain area soil.</title>
        <authorList>
            <person name="Wu M."/>
        </authorList>
    </citation>
    <scope>NUCLEOTIDE SEQUENCE [LARGE SCALE GENOMIC DNA]</scope>
    <source>
        <strain evidence="1 2">RA17</strain>
    </source>
</reference>
<dbReference type="GO" id="GO:0016706">
    <property type="term" value="F:2-oxoglutarate-dependent dioxygenase activity"/>
    <property type="evidence" value="ECO:0007669"/>
    <property type="project" value="UniProtKB-ARBA"/>
</dbReference>
<dbReference type="GO" id="GO:0005506">
    <property type="term" value="F:iron ion binding"/>
    <property type="evidence" value="ECO:0007669"/>
    <property type="project" value="UniProtKB-ARBA"/>
</dbReference>
<keyword evidence="2" id="KW-1185">Reference proteome</keyword>
<protein>
    <recommendedName>
        <fullName evidence="3">Phytanoyl-CoA dioxygenase family protein</fullName>
    </recommendedName>
</protein>
<dbReference type="OrthoDB" id="9796766at2"/>
<evidence type="ECO:0000313" key="2">
    <source>
        <dbReference type="Proteomes" id="UP000249260"/>
    </source>
</evidence>
<dbReference type="InterPro" id="IPR008775">
    <property type="entry name" value="Phytyl_CoA_dOase-like"/>
</dbReference>
<dbReference type="AlphaFoldDB" id="A0A328U2G0"/>
<dbReference type="Pfam" id="PF05721">
    <property type="entry name" value="PhyH"/>
    <property type="match status" value="1"/>
</dbReference>